<evidence type="ECO:0000256" key="1">
    <source>
        <dbReference type="SAM" id="MobiDB-lite"/>
    </source>
</evidence>
<dbReference type="Pfam" id="PF00069">
    <property type="entry name" value="Pkinase"/>
    <property type="match status" value="1"/>
</dbReference>
<evidence type="ECO:0000313" key="3">
    <source>
        <dbReference type="EMBL" id="KAJ3580376.1"/>
    </source>
</evidence>
<keyword evidence="4" id="KW-1185">Reference proteome</keyword>
<evidence type="ECO:0000313" key="4">
    <source>
        <dbReference type="Proteomes" id="UP001148614"/>
    </source>
</evidence>
<dbReference type="SMART" id="SM00220">
    <property type="entry name" value="S_TKc"/>
    <property type="match status" value="1"/>
</dbReference>
<feature type="region of interest" description="Disordered" evidence="1">
    <location>
        <begin position="645"/>
        <end position="742"/>
    </location>
</feature>
<dbReference type="PANTHER" id="PTHR24359:SF37">
    <property type="entry name" value="PROTEIN KINASE DOMAIN-CONTAINING PROTEIN"/>
    <property type="match status" value="1"/>
</dbReference>
<feature type="compositionally biased region" description="Basic and acidic residues" evidence="1">
    <location>
        <begin position="27"/>
        <end position="38"/>
    </location>
</feature>
<feature type="compositionally biased region" description="Polar residues" evidence="1">
    <location>
        <begin position="39"/>
        <end position="48"/>
    </location>
</feature>
<feature type="domain" description="Protein kinase" evidence="2">
    <location>
        <begin position="274"/>
        <end position="607"/>
    </location>
</feature>
<comment type="caution">
    <text evidence="3">The sequence shown here is derived from an EMBL/GenBank/DDBJ whole genome shotgun (WGS) entry which is preliminary data.</text>
</comment>
<gene>
    <name evidence="3" type="ORF">NPX13_g181</name>
</gene>
<dbReference type="GO" id="GO:0005524">
    <property type="term" value="F:ATP binding"/>
    <property type="evidence" value="ECO:0007669"/>
    <property type="project" value="InterPro"/>
</dbReference>
<dbReference type="PROSITE" id="PS50011">
    <property type="entry name" value="PROTEIN_KINASE_DOM"/>
    <property type="match status" value="1"/>
</dbReference>
<dbReference type="GO" id="GO:0004674">
    <property type="term" value="F:protein serine/threonine kinase activity"/>
    <property type="evidence" value="ECO:0007669"/>
    <property type="project" value="TreeGrafter"/>
</dbReference>
<proteinExistence type="predicted"/>
<name>A0A9W8TSJ7_9PEZI</name>
<feature type="region of interest" description="Disordered" evidence="1">
    <location>
        <begin position="19"/>
        <end position="53"/>
    </location>
</feature>
<evidence type="ECO:0000259" key="2">
    <source>
        <dbReference type="PROSITE" id="PS50011"/>
    </source>
</evidence>
<dbReference type="VEuPathDB" id="FungiDB:F4678DRAFT_468261"/>
<dbReference type="AlphaFoldDB" id="A0A9W8TSJ7"/>
<dbReference type="Proteomes" id="UP001148614">
    <property type="component" value="Unassembled WGS sequence"/>
</dbReference>
<accession>A0A9W8TSJ7</accession>
<dbReference type="InterPro" id="IPR000719">
    <property type="entry name" value="Prot_kinase_dom"/>
</dbReference>
<dbReference type="VEuPathDB" id="FungiDB:F4678DRAFT_479416"/>
<sequence length="742" mass="85256">MVGHNPSDTEGHIGLRFRLASGSESLEPLKGRDNRSPESENGSLSNSPEVVDTWESDSGSSIINVRDLGFSIAPYSTKFIDDLSVPGVLDADKFRERPKVEPKAAANVRISLREKIKSRLVRSHPQQKVKDGPYLPINDLYTILSDECIGALMQEELPFTQHDDICSNSEVYLSRRRILGILLLMKRIDSRFFQDFIRGDITDQDLPLTPTGSSDEPGFRKRCGREDTTTMKRWEDNDIVLFYHYQPIFFAPFFDIQEKRLCNYLLDESIQLPWLNRKFKTRGGNGTVYRVEIHPSHHNFKSSQPSERPLYFALNEISNIDVETYRQELLALEKPFVQRQKEKHLIKLLLTFQHGQKYYFLFEWADGDLFNYWDKHPRGSKDSIWNSTLMAEQCLGLATAVKRIHGLSTWQKEMRKQSAYTNENEKDWGRHGDIKPDNILWFSHRTDGCLFVLSDLGLTRYHSSVTRSLVSPTRVDGCTHSYRPPEMDMPGQRICSKYDIWSLGCVFLEFCTWWLRGSRSVKLFIEERVAESFDRLVDEPAYFFIPSGIGAKPKVKPTVLKWIQQLRNDSNGDLFTRPMLDLIEYHMLVVDNQKRYRADNVCRESLTIVHRLQTTEVKTSPLPAIRISHEHSDTTSCGEFFEPRVKANSTPKHQREKKECNAKPSKPLGQDLVPRIEDDWSSRLSGSGIDPAMGNSSNDDSADEVAGPMTPNSISFDDNPPSKDETDIDIKEWRLDEASICP</sequence>
<dbReference type="EMBL" id="JANPWZ010000011">
    <property type="protein sequence ID" value="KAJ3580376.1"/>
    <property type="molecule type" value="Genomic_DNA"/>
</dbReference>
<feature type="compositionally biased region" description="Basic and acidic residues" evidence="1">
    <location>
        <begin position="720"/>
        <end position="742"/>
    </location>
</feature>
<dbReference type="PANTHER" id="PTHR24359">
    <property type="entry name" value="SERINE/THREONINE-PROTEIN KINASE SBK1"/>
    <property type="match status" value="1"/>
</dbReference>
<dbReference type="InterPro" id="IPR011009">
    <property type="entry name" value="Kinase-like_dom_sf"/>
</dbReference>
<organism evidence="3 4">
    <name type="scientific">Xylaria arbuscula</name>
    <dbReference type="NCBI Taxonomy" id="114810"/>
    <lineage>
        <taxon>Eukaryota</taxon>
        <taxon>Fungi</taxon>
        <taxon>Dikarya</taxon>
        <taxon>Ascomycota</taxon>
        <taxon>Pezizomycotina</taxon>
        <taxon>Sordariomycetes</taxon>
        <taxon>Xylariomycetidae</taxon>
        <taxon>Xylariales</taxon>
        <taxon>Xylariaceae</taxon>
        <taxon>Xylaria</taxon>
    </lineage>
</organism>
<protein>
    <recommendedName>
        <fullName evidence="2">Protein kinase domain-containing protein</fullName>
    </recommendedName>
</protein>
<dbReference type="SUPFAM" id="SSF56112">
    <property type="entry name" value="Protein kinase-like (PK-like)"/>
    <property type="match status" value="1"/>
</dbReference>
<dbReference type="Gene3D" id="1.10.510.10">
    <property type="entry name" value="Transferase(Phosphotransferase) domain 1"/>
    <property type="match status" value="1"/>
</dbReference>
<reference evidence="3" key="1">
    <citation type="submission" date="2022-07" db="EMBL/GenBank/DDBJ databases">
        <title>Genome Sequence of Xylaria arbuscula.</title>
        <authorList>
            <person name="Buettner E."/>
        </authorList>
    </citation>
    <scope>NUCLEOTIDE SEQUENCE</scope>
    <source>
        <strain evidence="3">VT107</strain>
    </source>
</reference>